<name>A0AAF0BD59_PORGN</name>
<gene>
    <name evidence="1" type="ORF">NY149_01685</name>
</gene>
<reference evidence="1" key="1">
    <citation type="submission" date="2023-01" db="EMBL/GenBank/DDBJ databases">
        <title>Phages are important unrecognized players in the ecology of the oral pathogen Porphyromonas gingivalis.</title>
        <authorList>
            <person name="Matrishin C.B."/>
            <person name="Kauffman K.M."/>
        </authorList>
    </citation>
    <scope>NUCLEOTIDE SEQUENCE</scope>
    <source>
        <strain evidence="1">HG1691old</strain>
    </source>
</reference>
<protein>
    <submittedName>
        <fullName evidence="1">Uncharacterized protein</fullName>
    </submittedName>
</protein>
<evidence type="ECO:0000313" key="2">
    <source>
        <dbReference type="Proteomes" id="UP001179540"/>
    </source>
</evidence>
<dbReference type="EMBL" id="CP116613">
    <property type="protein sequence ID" value="WCG00112.1"/>
    <property type="molecule type" value="Genomic_DNA"/>
</dbReference>
<evidence type="ECO:0000313" key="1">
    <source>
        <dbReference type="EMBL" id="WCG00112.1"/>
    </source>
</evidence>
<dbReference type="Proteomes" id="UP001179540">
    <property type="component" value="Chromosome"/>
</dbReference>
<sequence length="15" mass="1827">MFFARVFRISGTTFF</sequence>
<proteinExistence type="predicted"/>
<organism evidence="1 2">
    <name type="scientific">Porphyromonas gingivalis</name>
    <name type="common">Bacteroides gingivalis</name>
    <dbReference type="NCBI Taxonomy" id="837"/>
    <lineage>
        <taxon>Bacteria</taxon>
        <taxon>Pseudomonadati</taxon>
        <taxon>Bacteroidota</taxon>
        <taxon>Bacteroidia</taxon>
        <taxon>Bacteroidales</taxon>
        <taxon>Porphyromonadaceae</taxon>
        <taxon>Porphyromonas</taxon>
    </lineage>
</organism>
<accession>A0AAF0BD59</accession>